<evidence type="ECO:0000256" key="4">
    <source>
        <dbReference type="ARBA" id="ARBA00023015"/>
    </source>
</evidence>
<comment type="similarity">
    <text evidence="2 8">Belongs to the Mediator complex subunit 4 family.</text>
</comment>
<evidence type="ECO:0000256" key="6">
    <source>
        <dbReference type="ARBA" id="ARBA00023242"/>
    </source>
</evidence>
<dbReference type="Proteomes" id="UP000054350">
    <property type="component" value="Unassembled WGS sequence"/>
</dbReference>
<evidence type="ECO:0000313" key="11">
    <source>
        <dbReference type="Proteomes" id="UP000054350"/>
    </source>
</evidence>
<dbReference type="GO" id="GO:0006357">
    <property type="term" value="P:regulation of transcription by RNA polymerase II"/>
    <property type="evidence" value="ECO:0007669"/>
    <property type="project" value="InterPro"/>
</dbReference>
<evidence type="ECO:0000256" key="1">
    <source>
        <dbReference type="ARBA" id="ARBA00004123"/>
    </source>
</evidence>
<dbReference type="VEuPathDB" id="FungiDB:AMAG_01421"/>
<reference evidence="11" key="2">
    <citation type="submission" date="2009-11" db="EMBL/GenBank/DDBJ databases">
        <title>The Genome Sequence of Allomyces macrogynus strain ATCC 38327.</title>
        <authorList>
            <consortium name="The Broad Institute Genome Sequencing Platform"/>
            <person name="Russ C."/>
            <person name="Cuomo C."/>
            <person name="Shea T."/>
            <person name="Young S.K."/>
            <person name="Zeng Q."/>
            <person name="Koehrsen M."/>
            <person name="Haas B."/>
            <person name="Borodovsky M."/>
            <person name="Guigo R."/>
            <person name="Alvarado L."/>
            <person name="Berlin A."/>
            <person name="Borenstein D."/>
            <person name="Chen Z."/>
            <person name="Engels R."/>
            <person name="Freedman E."/>
            <person name="Gellesch M."/>
            <person name="Goldberg J."/>
            <person name="Griggs A."/>
            <person name="Gujja S."/>
            <person name="Heiman D."/>
            <person name="Hepburn T."/>
            <person name="Howarth C."/>
            <person name="Jen D."/>
            <person name="Larson L."/>
            <person name="Lewis B."/>
            <person name="Mehta T."/>
            <person name="Park D."/>
            <person name="Pearson M."/>
            <person name="Roberts A."/>
            <person name="Saif S."/>
            <person name="Shenoy N."/>
            <person name="Sisk P."/>
            <person name="Stolte C."/>
            <person name="Sykes S."/>
            <person name="Walk T."/>
            <person name="White J."/>
            <person name="Yandava C."/>
            <person name="Burger G."/>
            <person name="Gray M.W."/>
            <person name="Holland P.W.H."/>
            <person name="King N."/>
            <person name="Lang F.B.F."/>
            <person name="Roger A.J."/>
            <person name="Ruiz-Trillo I."/>
            <person name="Lander E."/>
            <person name="Nusbaum C."/>
        </authorList>
    </citation>
    <scope>NUCLEOTIDE SEQUENCE [LARGE SCALE GENOMIC DNA]</scope>
    <source>
        <strain evidence="11">ATCC 38327</strain>
    </source>
</reference>
<dbReference type="GO" id="GO:0016592">
    <property type="term" value="C:mediator complex"/>
    <property type="evidence" value="ECO:0007669"/>
    <property type="project" value="InterPro"/>
</dbReference>
<feature type="region of interest" description="Disordered" evidence="9">
    <location>
        <begin position="1"/>
        <end position="49"/>
    </location>
</feature>
<evidence type="ECO:0000256" key="9">
    <source>
        <dbReference type="SAM" id="MobiDB-lite"/>
    </source>
</evidence>
<keyword evidence="4 8" id="KW-0805">Transcription regulation</keyword>
<keyword evidence="11" id="KW-1185">Reference proteome</keyword>
<organism evidence="10 11">
    <name type="scientific">Allomyces macrogynus (strain ATCC 38327)</name>
    <name type="common">Allomyces javanicus var. macrogynus</name>
    <dbReference type="NCBI Taxonomy" id="578462"/>
    <lineage>
        <taxon>Eukaryota</taxon>
        <taxon>Fungi</taxon>
        <taxon>Fungi incertae sedis</taxon>
        <taxon>Blastocladiomycota</taxon>
        <taxon>Blastocladiomycetes</taxon>
        <taxon>Blastocladiales</taxon>
        <taxon>Blastocladiaceae</taxon>
        <taxon>Allomyces</taxon>
    </lineage>
</organism>
<protein>
    <recommendedName>
        <fullName evidence="3 8">Mediator of RNA polymerase II transcription subunit 4</fullName>
    </recommendedName>
    <alternativeName>
        <fullName evidence="7 8">Mediator complex subunit 4</fullName>
    </alternativeName>
</protein>
<gene>
    <name evidence="8" type="primary">MED4</name>
    <name evidence="10" type="ORF">AMAG_01421</name>
</gene>
<feature type="compositionally biased region" description="Low complexity" evidence="9">
    <location>
        <begin position="1"/>
        <end position="15"/>
    </location>
</feature>
<name>A0A0L0RZG4_ALLM3</name>
<dbReference type="InterPro" id="IPR019258">
    <property type="entry name" value="Mediator_Med4"/>
</dbReference>
<dbReference type="AlphaFoldDB" id="A0A0L0RZG4"/>
<keyword evidence="6 8" id="KW-0539">Nucleus</keyword>
<comment type="subunit">
    <text evidence="8">Component of the Mediator complex.</text>
</comment>
<dbReference type="eggNOG" id="ENOG502SAYH">
    <property type="taxonomic scope" value="Eukaryota"/>
</dbReference>
<keyword evidence="5 8" id="KW-0804">Transcription</keyword>
<evidence type="ECO:0000313" key="10">
    <source>
        <dbReference type="EMBL" id="KNE55535.1"/>
    </source>
</evidence>
<keyword evidence="8" id="KW-0010">Activator</keyword>
<dbReference type="PANTHER" id="PTHR13208">
    <property type="entry name" value="MEDIATOR OF RNA POLYMERASE II TRANSCRIPTION SUBUNIT 4"/>
    <property type="match status" value="1"/>
</dbReference>
<comment type="function">
    <text evidence="8">Component of the Mediator complex, a coactivator involved in the regulated transcription of nearly all RNA polymerase II-dependent genes. Mediator functions as a bridge to convey information from gene-specific regulatory proteins to the basal RNA polymerase II transcription machinery. Mediator is recruited to promoters by direct interactions with regulatory proteins and serves as a scaffold for the assembly of a functional preinitiation complex with RNA polymerase II and the general transcription factors.</text>
</comment>
<dbReference type="PANTHER" id="PTHR13208:SF2">
    <property type="entry name" value="MEDIATOR OF RNA POLYMERASE II TRANSCRIPTION SUBUNIT 4"/>
    <property type="match status" value="1"/>
</dbReference>
<evidence type="ECO:0000256" key="8">
    <source>
        <dbReference type="RuleBase" id="RU364141"/>
    </source>
</evidence>
<comment type="subcellular location">
    <subcellularLocation>
        <location evidence="1 8">Nucleus</location>
    </subcellularLocation>
</comment>
<evidence type="ECO:0000256" key="2">
    <source>
        <dbReference type="ARBA" id="ARBA00009626"/>
    </source>
</evidence>
<dbReference type="OrthoDB" id="5581045at2759"/>
<sequence>MSTSSPTLAATRAPARLPPAIDPPQAQTGGPRSPPAPAPSRAPLKPAAPVSAPQRVRALLVQHRHVTIQLLSALAGYAHRSSIGDVNTVPDILPSSYLREAIRLQHELDRALDDLQHHLTLHAQVAALTTAMHAQNNQIVALIRTLYSAHQALDLVLDQARARVAAATAPKPVVPRDVIQYANLLSGQTSAPAFPPNPRMRPAKLAAFPDEAAMLSGALMHQDAPLGLVGVGVDGGVPDTTGVGMVPIAAAVGQVATPGGKGGADGGVDDYETASVPVTENVSTSMASLSGFGDLEDLMDEDGALDLDL</sequence>
<evidence type="ECO:0000256" key="5">
    <source>
        <dbReference type="ARBA" id="ARBA00023163"/>
    </source>
</evidence>
<dbReference type="Pfam" id="PF10018">
    <property type="entry name" value="Med4"/>
    <property type="match status" value="1"/>
</dbReference>
<proteinExistence type="inferred from homology"/>
<evidence type="ECO:0000256" key="3">
    <source>
        <dbReference type="ARBA" id="ARBA00020629"/>
    </source>
</evidence>
<dbReference type="EMBL" id="GG745329">
    <property type="protein sequence ID" value="KNE55535.1"/>
    <property type="molecule type" value="Genomic_DNA"/>
</dbReference>
<dbReference type="GO" id="GO:0070847">
    <property type="term" value="C:core mediator complex"/>
    <property type="evidence" value="ECO:0007669"/>
    <property type="project" value="TreeGrafter"/>
</dbReference>
<dbReference type="GO" id="GO:0003712">
    <property type="term" value="F:transcription coregulator activity"/>
    <property type="evidence" value="ECO:0007669"/>
    <property type="project" value="InterPro"/>
</dbReference>
<reference evidence="10 11" key="1">
    <citation type="submission" date="2009-11" db="EMBL/GenBank/DDBJ databases">
        <title>Annotation of Allomyces macrogynus ATCC 38327.</title>
        <authorList>
            <consortium name="The Broad Institute Genome Sequencing Platform"/>
            <person name="Russ C."/>
            <person name="Cuomo C."/>
            <person name="Burger G."/>
            <person name="Gray M.W."/>
            <person name="Holland P.W.H."/>
            <person name="King N."/>
            <person name="Lang F.B.F."/>
            <person name="Roger A.J."/>
            <person name="Ruiz-Trillo I."/>
            <person name="Young S.K."/>
            <person name="Zeng Q."/>
            <person name="Gargeya S."/>
            <person name="Fitzgerald M."/>
            <person name="Haas B."/>
            <person name="Abouelleil A."/>
            <person name="Alvarado L."/>
            <person name="Arachchi H.M."/>
            <person name="Berlin A."/>
            <person name="Chapman S.B."/>
            <person name="Gearin G."/>
            <person name="Goldberg J."/>
            <person name="Griggs A."/>
            <person name="Gujja S."/>
            <person name="Hansen M."/>
            <person name="Heiman D."/>
            <person name="Howarth C."/>
            <person name="Larimer J."/>
            <person name="Lui A."/>
            <person name="MacDonald P.J.P."/>
            <person name="McCowen C."/>
            <person name="Montmayeur A."/>
            <person name="Murphy C."/>
            <person name="Neiman D."/>
            <person name="Pearson M."/>
            <person name="Priest M."/>
            <person name="Roberts A."/>
            <person name="Saif S."/>
            <person name="Shea T."/>
            <person name="Sisk P."/>
            <person name="Stolte C."/>
            <person name="Sykes S."/>
            <person name="Wortman J."/>
            <person name="Nusbaum C."/>
            <person name="Birren B."/>
        </authorList>
    </citation>
    <scope>NUCLEOTIDE SEQUENCE [LARGE SCALE GENOMIC DNA]</scope>
    <source>
        <strain evidence="10 11">ATCC 38327</strain>
    </source>
</reference>
<evidence type="ECO:0000256" key="7">
    <source>
        <dbReference type="ARBA" id="ARBA00031257"/>
    </source>
</evidence>
<accession>A0A0L0RZG4</accession>